<accession>A0A963YVK4</accession>
<dbReference type="PANTHER" id="PTHR21366">
    <property type="entry name" value="GLYOXALASE FAMILY PROTEIN"/>
    <property type="match status" value="1"/>
</dbReference>
<comment type="caution">
    <text evidence="2">The sequence shown here is derived from an EMBL/GenBank/DDBJ whole genome shotgun (WGS) entry which is preliminary data.</text>
</comment>
<dbReference type="PROSITE" id="PS51819">
    <property type="entry name" value="VOC"/>
    <property type="match status" value="1"/>
</dbReference>
<dbReference type="Gene3D" id="3.10.180.10">
    <property type="entry name" value="2,3-Dihydroxybiphenyl 1,2-Dioxygenase, domain 1"/>
    <property type="match status" value="1"/>
</dbReference>
<dbReference type="InterPro" id="IPR050383">
    <property type="entry name" value="GlyoxalaseI/FosfomycinResist"/>
</dbReference>
<dbReference type="InterPro" id="IPR037523">
    <property type="entry name" value="VOC_core"/>
</dbReference>
<evidence type="ECO:0000313" key="2">
    <source>
        <dbReference type="EMBL" id="MCB8877896.1"/>
    </source>
</evidence>
<evidence type="ECO:0000313" key="3">
    <source>
        <dbReference type="Proteomes" id="UP000708298"/>
    </source>
</evidence>
<dbReference type="SUPFAM" id="SSF54593">
    <property type="entry name" value="Glyoxalase/Bleomycin resistance protein/Dihydroxybiphenyl dioxygenase"/>
    <property type="match status" value="1"/>
</dbReference>
<evidence type="ECO:0000259" key="1">
    <source>
        <dbReference type="PROSITE" id="PS51819"/>
    </source>
</evidence>
<sequence length="134" mass="14828">MMPRLGYVVVYVPDVRKTIEFYVGAFGLEQRFISDDEAYGELETGATALGFVGEALISSGNKVFRPNRDDENPIGAKVAFVVEDVEAAYRKAIDGGASGYEEPEQKPWGQTVAYVRDLNGFIVELCNEFNFLNS</sequence>
<keyword evidence="3" id="KW-1185">Reference proteome</keyword>
<organism evidence="2 3">
    <name type="scientific">Acidisoma silvae</name>
    <dbReference type="NCBI Taxonomy" id="2802396"/>
    <lineage>
        <taxon>Bacteria</taxon>
        <taxon>Pseudomonadati</taxon>
        <taxon>Pseudomonadota</taxon>
        <taxon>Alphaproteobacteria</taxon>
        <taxon>Acetobacterales</taxon>
        <taxon>Acidocellaceae</taxon>
        <taxon>Acidisoma</taxon>
    </lineage>
</organism>
<dbReference type="PANTHER" id="PTHR21366:SF22">
    <property type="entry name" value="VOC DOMAIN-CONTAINING PROTEIN"/>
    <property type="match status" value="1"/>
</dbReference>
<reference evidence="2" key="1">
    <citation type="journal article" date="2021" name="Microorganisms">
        <title>Acidisoma silvae sp. nov. and Acidisomacellulosilytica sp. nov., Two Acidophilic Bacteria Isolated from Decaying Wood, Hydrolyzing Cellulose and Producing Poly-3-hydroxybutyrate.</title>
        <authorList>
            <person name="Mieszkin S."/>
            <person name="Pouder E."/>
            <person name="Uroz S."/>
            <person name="Simon-Colin C."/>
            <person name="Alain K."/>
        </authorList>
    </citation>
    <scope>NUCLEOTIDE SEQUENCE</scope>
    <source>
        <strain evidence="2">HW T2.11</strain>
    </source>
</reference>
<dbReference type="EMBL" id="JAESVB010000019">
    <property type="protein sequence ID" value="MCB8877896.1"/>
    <property type="molecule type" value="Genomic_DNA"/>
</dbReference>
<name>A0A963YVK4_9PROT</name>
<dbReference type="InterPro" id="IPR029068">
    <property type="entry name" value="Glyas_Bleomycin-R_OHBP_Dase"/>
</dbReference>
<dbReference type="RefSeq" id="WP_227323541.1">
    <property type="nucleotide sequence ID" value="NZ_JAESVB010000019.1"/>
</dbReference>
<feature type="domain" description="VOC" evidence="1">
    <location>
        <begin position="4"/>
        <end position="128"/>
    </location>
</feature>
<dbReference type="InterPro" id="IPR004360">
    <property type="entry name" value="Glyas_Fos-R_dOase_dom"/>
</dbReference>
<dbReference type="Proteomes" id="UP000708298">
    <property type="component" value="Unassembled WGS sequence"/>
</dbReference>
<proteinExistence type="predicted"/>
<protein>
    <submittedName>
        <fullName evidence="2">VOC family protein</fullName>
    </submittedName>
</protein>
<dbReference type="AlphaFoldDB" id="A0A963YVK4"/>
<gene>
    <name evidence="2" type="ORF">ASILVAE211_22080</name>
</gene>
<dbReference type="Pfam" id="PF00903">
    <property type="entry name" value="Glyoxalase"/>
    <property type="match status" value="1"/>
</dbReference>
<reference evidence="2" key="2">
    <citation type="submission" date="2021-01" db="EMBL/GenBank/DDBJ databases">
        <authorList>
            <person name="Mieszkin S."/>
            <person name="Pouder E."/>
            <person name="Alain K."/>
        </authorList>
    </citation>
    <scope>NUCLEOTIDE SEQUENCE</scope>
    <source>
        <strain evidence="2">HW T2.11</strain>
    </source>
</reference>